<sequence>MISLSAAAQEHFRKLVEQQETPGLGIGLRAIEPGTPRGDCQLEFSEPSDRDGSEWEVECEGYSLFVDAASVPFLDGATIDYDRSPTGGQLTIRAPALRGAVPGEDASVVERVRYVIESEINPQLASHGGRVSLREVTAEGVVVLQFGGGCHGCGMVDATLRGGVERTLKQRVPEVTGVADATDHASGTHPYMRREAAARG</sequence>
<reference evidence="10" key="1">
    <citation type="journal article" date="2019" name="Int. J. Syst. Evol. Microbiol.">
        <title>The Global Catalogue of Microorganisms (GCM) 10K type strain sequencing project: providing services to taxonomists for standard genome sequencing and annotation.</title>
        <authorList>
            <consortium name="The Broad Institute Genomics Platform"/>
            <consortium name="The Broad Institute Genome Sequencing Center for Infectious Disease"/>
            <person name="Wu L."/>
            <person name="Ma J."/>
        </authorList>
    </citation>
    <scope>NUCLEOTIDE SEQUENCE [LARGE SCALE GENOMIC DNA]</scope>
    <source>
        <strain evidence="10">CCUG 30340</strain>
    </source>
</reference>
<dbReference type="PANTHER" id="PTHR11178:SF51">
    <property type="entry name" value="FE_S BIOGENESIS PROTEIN NFUA"/>
    <property type="match status" value="1"/>
</dbReference>
<dbReference type="RefSeq" id="WP_380022117.1">
    <property type="nucleotide sequence ID" value="NZ_JBHSHD010000010.1"/>
</dbReference>
<proteinExistence type="inferred from homology"/>
<organism evidence="9 10">
    <name type="scientific">Dokdonella ginsengisoli</name>
    <dbReference type="NCBI Taxonomy" id="363846"/>
    <lineage>
        <taxon>Bacteria</taxon>
        <taxon>Pseudomonadati</taxon>
        <taxon>Pseudomonadota</taxon>
        <taxon>Gammaproteobacteria</taxon>
        <taxon>Lysobacterales</taxon>
        <taxon>Rhodanobacteraceae</taxon>
        <taxon>Dokdonella</taxon>
    </lineage>
</organism>
<evidence type="ECO:0000256" key="2">
    <source>
        <dbReference type="ARBA" id="ARBA00022723"/>
    </source>
</evidence>
<dbReference type="SUPFAM" id="SSF117916">
    <property type="entry name" value="Fe-S cluster assembly (FSCA) domain-like"/>
    <property type="match status" value="1"/>
</dbReference>
<dbReference type="EMBL" id="JBHSHD010000010">
    <property type="protein sequence ID" value="MFC4821850.1"/>
    <property type="molecule type" value="Genomic_DNA"/>
</dbReference>
<protein>
    <recommendedName>
        <fullName evidence="5">Fe/S biogenesis protein NfuA</fullName>
    </recommendedName>
</protein>
<feature type="binding site" evidence="5">
    <location>
        <position position="150"/>
    </location>
    <ligand>
        <name>[4Fe-4S] cluster</name>
        <dbReference type="ChEBI" id="CHEBI:49883"/>
    </ligand>
</feature>
<dbReference type="HAMAP" id="MF_01637">
    <property type="entry name" value="Fe_S_biogen_NfuA"/>
    <property type="match status" value="1"/>
</dbReference>
<evidence type="ECO:0000256" key="4">
    <source>
        <dbReference type="ARBA" id="ARBA00023014"/>
    </source>
</evidence>
<evidence type="ECO:0000256" key="5">
    <source>
        <dbReference type="HAMAP-Rule" id="MF_01637"/>
    </source>
</evidence>
<comment type="caution">
    <text evidence="9">The sequence shown here is derived from an EMBL/GenBank/DDBJ whole genome shotgun (WGS) entry which is preliminary data.</text>
</comment>
<dbReference type="InterPro" id="IPR034904">
    <property type="entry name" value="FSCA_dom_sf"/>
</dbReference>
<keyword evidence="2 5" id="KW-0479">Metal-binding</keyword>
<comment type="subunit">
    <text evidence="5">Homodimer.</text>
</comment>
<dbReference type="Proteomes" id="UP001595886">
    <property type="component" value="Unassembled WGS sequence"/>
</dbReference>
<comment type="cofactor">
    <cofactor evidence="5">
        <name>[4Fe-4S] cluster</name>
        <dbReference type="ChEBI" id="CHEBI:49883"/>
    </cofactor>
    <text evidence="5">Binds 1 [4Fe-4S] cluster per subunit. The cluster is presumably bound at the interface of two monomers.</text>
</comment>
<dbReference type="InterPro" id="IPR000361">
    <property type="entry name" value="ATAP_core_dom"/>
</dbReference>
<feature type="domain" description="Core" evidence="8">
    <location>
        <begin position="2"/>
        <end position="101"/>
    </location>
</feature>
<feature type="domain" description="NIF system FeS cluster assembly NifU C-terminal" evidence="7">
    <location>
        <begin position="112"/>
        <end position="178"/>
    </location>
</feature>
<name>A0ABV9QXT9_9GAMM</name>
<dbReference type="SUPFAM" id="SSF89360">
    <property type="entry name" value="HesB-like domain"/>
    <property type="match status" value="1"/>
</dbReference>
<dbReference type="Gene3D" id="2.60.300.12">
    <property type="entry name" value="HesB-like domain"/>
    <property type="match status" value="1"/>
</dbReference>
<keyword evidence="4 5" id="KW-0411">Iron-sulfur</keyword>
<dbReference type="Pfam" id="PF01106">
    <property type="entry name" value="NifU"/>
    <property type="match status" value="1"/>
</dbReference>
<evidence type="ECO:0000259" key="8">
    <source>
        <dbReference type="Pfam" id="PF01521"/>
    </source>
</evidence>
<comment type="function">
    <text evidence="5">Involved in iron-sulfur cluster biogenesis. Binds a 4Fe-4S cluster, can transfer this cluster to apoproteins, and thereby intervenes in the maturation of Fe/S proteins. Could also act as a scaffold/chaperone for damaged Fe/S proteins.</text>
</comment>
<gene>
    <name evidence="5" type="primary">nfuA</name>
    <name evidence="9" type="ORF">ACFO6Q_16095</name>
</gene>
<dbReference type="Pfam" id="PF01521">
    <property type="entry name" value="Fe-S_biosyn"/>
    <property type="match status" value="1"/>
</dbReference>
<evidence type="ECO:0000313" key="10">
    <source>
        <dbReference type="Proteomes" id="UP001595886"/>
    </source>
</evidence>
<keyword evidence="10" id="KW-1185">Reference proteome</keyword>
<dbReference type="Gene3D" id="3.30.300.130">
    <property type="entry name" value="Fe-S cluster assembly (FSCA)"/>
    <property type="match status" value="1"/>
</dbReference>
<feature type="binding site" evidence="5">
    <location>
        <position position="153"/>
    </location>
    <ligand>
        <name>[4Fe-4S] cluster</name>
        <dbReference type="ChEBI" id="CHEBI:49883"/>
    </ligand>
</feature>
<evidence type="ECO:0000256" key="1">
    <source>
        <dbReference type="ARBA" id="ARBA00022485"/>
    </source>
</evidence>
<dbReference type="InterPro" id="IPR001075">
    <property type="entry name" value="NIF_FeS_clus_asmbl_NifU_C"/>
</dbReference>
<evidence type="ECO:0000256" key="6">
    <source>
        <dbReference type="SAM" id="MobiDB-lite"/>
    </source>
</evidence>
<evidence type="ECO:0000313" key="9">
    <source>
        <dbReference type="EMBL" id="MFC4821850.1"/>
    </source>
</evidence>
<dbReference type="PANTHER" id="PTHR11178">
    <property type="entry name" value="IRON-SULFUR CLUSTER SCAFFOLD PROTEIN NFU-RELATED"/>
    <property type="match status" value="1"/>
</dbReference>
<evidence type="ECO:0000259" key="7">
    <source>
        <dbReference type="Pfam" id="PF01106"/>
    </source>
</evidence>
<comment type="similarity">
    <text evidence="5">Belongs to the NfuA family.</text>
</comment>
<feature type="region of interest" description="Disordered" evidence="6">
    <location>
        <begin position="181"/>
        <end position="200"/>
    </location>
</feature>
<accession>A0ABV9QXT9</accession>
<dbReference type="InterPro" id="IPR035903">
    <property type="entry name" value="HesB-like_dom_sf"/>
</dbReference>
<dbReference type="InterPro" id="IPR017726">
    <property type="entry name" value="Fe/S_biogenesis_protein_NfuA"/>
</dbReference>
<keyword evidence="1 5" id="KW-0004">4Fe-4S</keyword>
<evidence type="ECO:0000256" key="3">
    <source>
        <dbReference type="ARBA" id="ARBA00023004"/>
    </source>
</evidence>
<keyword evidence="3 5" id="KW-0408">Iron</keyword>